<dbReference type="FunFam" id="3.30.559.10:FF:000012">
    <property type="entry name" value="Non-ribosomal peptide synthetase"/>
    <property type="match status" value="2"/>
</dbReference>
<dbReference type="PROSITE" id="PS00012">
    <property type="entry name" value="PHOSPHOPANTETHEINE"/>
    <property type="match status" value="1"/>
</dbReference>
<comment type="caution">
    <text evidence="6">The sequence shown here is derived from an EMBL/GenBank/DDBJ whole genome shotgun (WGS) entry which is preliminary data.</text>
</comment>
<dbReference type="Pfam" id="PF00501">
    <property type="entry name" value="AMP-binding"/>
    <property type="match status" value="2"/>
</dbReference>
<name>A0A9Q3AF15_9PSED</name>
<keyword evidence="3" id="KW-0596">Phosphopantetheine</keyword>
<dbReference type="FunFam" id="3.30.300.30:FF:000010">
    <property type="entry name" value="Enterobactin synthetase component F"/>
    <property type="match status" value="1"/>
</dbReference>
<dbReference type="InterPro" id="IPR006162">
    <property type="entry name" value="Ppantetheine_attach_site"/>
</dbReference>
<reference evidence="6" key="2">
    <citation type="journal article" date="2023" name="Plant Pathol.">
        <title>Dismantling and reorganizing Pseudomonas marginalis sensu#lato.</title>
        <authorList>
            <person name="Sawada H."/>
            <person name="Fujikawa T."/>
            <person name="Satou M."/>
        </authorList>
    </citation>
    <scope>NUCLEOTIDE SEQUENCE</scope>
    <source>
        <strain evidence="6">MAFF 301350</strain>
    </source>
</reference>
<accession>A0A9Q3AF15</accession>
<dbReference type="GO" id="GO:0044550">
    <property type="term" value="P:secondary metabolite biosynthetic process"/>
    <property type="evidence" value="ECO:0007669"/>
    <property type="project" value="UniProtKB-ARBA"/>
</dbReference>
<dbReference type="Pfam" id="PF00550">
    <property type="entry name" value="PP-binding"/>
    <property type="match status" value="1"/>
</dbReference>
<dbReference type="InterPro" id="IPR000873">
    <property type="entry name" value="AMP-dep_synth/lig_dom"/>
</dbReference>
<keyword evidence="4" id="KW-0597">Phosphoprotein</keyword>
<feature type="domain" description="Carrier" evidence="5">
    <location>
        <begin position="1032"/>
        <end position="1107"/>
    </location>
</feature>
<evidence type="ECO:0000256" key="3">
    <source>
        <dbReference type="ARBA" id="ARBA00022450"/>
    </source>
</evidence>
<comment type="cofactor">
    <cofactor evidence="1">
        <name>pantetheine 4'-phosphate</name>
        <dbReference type="ChEBI" id="CHEBI:47942"/>
    </cofactor>
</comment>
<dbReference type="PANTHER" id="PTHR45398">
    <property type="match status" value="1"/>
</dbReference>
<comment type="similarity">
    <text evidence="2">Belongs to the ATP-dependent AMP-binding enzyme family.</text>
</comment>
<dbReference type="CDD" id="cd17649">
    <property type="entry name" value="A_NRPS_PvdJ-like"/>
    <property type="match status" value="1"/>
</dbReference>
<evidence type="ECO:0000256" key="4">
    <source>
        <dbReference type="ARBA" id="ARBA00022553"/>
    </source>
</evidence>
<dbReference type="EMBL" id="JAHTBI010000127">
    <property type="protein sequence ID" value="MBV6290342.1"/>
    <property type="molecule type" value="Genomic_DNA"/>
</dbReference>
<dbReference type="PROSITE" id="PS50075">
    <property type="entry name" value="CARRIER"/>
    <property type="match status" value="1"/>
</dbReference>
<evidence type="ECO:0000313" key="6">
    <source>
        <dbReference type="EMBL" id="MBV6290342.1"/>
    </source>
</evidence>
<dbReference type="GO" id="GO:0003824">
    <property type="term" value="F:catalytic activity"/>
    <property type="evidence" value="ECO:0007669"/>
    <property type="project" value="InterPro"/>
</dbReference>
<dbReference type="Proteomes" id="UP001106592">
    <property type="component" value="Unassembled WGS sequence"/>
</dbReference>
<keyword evidence="7" id="KW-1185">Reference proteome</keyword>
<dbReference type="FunFam" id="1.10.1200.10:FF:000005">
    <property type="entry name" value="Nonribosomal peptide synthetase 1"/>
    <property type="match status" value="1"/>
</dbReference>
<dbReference type="FunFam" id="3.30.559.30:FF:000001">
    <property type="entry name" value="Non-ribosomal peptide synthetase"/>
    <property type="match status" value="1"/>
</dbReference>
<dbReference type="InterPro" id="IPR025110">
    <property type="entry name" value="AMP-bd_C"/>
</dbReference>
<feature type="non-terminal residue" evidence="6">
    <location>
        <position position="1659"/>
    </location>
</feature>
<gene>
    <name evidence="6" type="ORF">KUO17_25535</name>
</gene>
<dbReference type="Pfam" id="PF00668">
    <property type="entry name" value="Condensation"/>
    <property type="match status" value="2"/>
</dbReference>
<sequence>MNAEKSLQLARRFIELPLEKRGLFLQALSNEGLDFSQFPIPAGVQVPDRLALSYAQQRMWFLWQMDPESGAYNLPGAVRLSGALDIDALERAFALLVARHEVLRTVFQPQPDDSLRQVPLQRPVRLERVELADLPADARERRVQHEAQLESVRAFDLEHGPLLRLCLLTLADDEHVLLLTLHHIVCDGWSMNVLIEEFSRAYDACAQGQAPQFEALPIQYADYGLWQRRWLEAGEQARQLAYWREKLGDEHPVLELPLDHSRPTSPSFKGERLSLALEAGLAEQVRGFARQHNVSLFMVLLAAFNVLLYRYTGQTDVRFGSPVANRNRSELEGLIGFFVNTQVLRTPLEGHMSFIELLQATRDTVMGAQSHQDLPFERLVEALRLERSLSHSPLFQVMFNHQPDVADVSAIKLAGGLQLSMLDWRSRTTEFDLSLDTYEQGGTLQVAWTYSTDLFAASTIERIADHWVSLLRAIVAAPEQRLDALPLLSAEQQRLLHDWGHAPLDCPDLRVHQRFEQQAMQRPDALALVFESTHLSYRELNQRANRLARHLVEHGVGPDVPVGIAVERGVDMIVGLLAVLKAGGAYVPLDPQYPQDRLHCMIEDSGTPLLLTQTPLLGRLQVPAGVRSLCLDQDGAWAGLDSCDLANTAHAQNLAYVMFTSGSTGRPKGVGISHQALAGHAQVAREFSRLGPDDRTLQFATFNFDAFVEQFYPALICGAAVVLRGPEIWDSERFYHELIDKQITVTDLSTAYWSLLAKDFAAAGPRDYGRLKRVHIGGEAMPPEGIAAWRQAGLQQVALLNTYGPTEATVCVTTLECGDYVSGTRSTPSSMPIGKVLGGRSIYVLDDSGAPTPIGVVGELVVGGELLARGYFNRPGLTAERFMPDPFAAQPGGRLYRTGDLARFNAEGVIEYVGRIDHQVKIRGFRIELGEIESRLLELEGIRAAVVLAQPGAAGQQLVGYVVPSDSHALAAEAQGALRERINTRLREVLPDYMVPAYLLLLERLPLSPNGKLDRKALPAVDASQAQHTYVAPRSQLQRQVAAIWQDVLKLERVGLDDAFFEIGGHSLLATQVVSRVRQVLGHDVALRTLFERSRLGDFVAALGAPPAGQEPPFEVVERGQPLPLSYAQERQWFLWQLDPQSSAYHLPAALRLRGALDIPALQRSFDSLLARHESLRTTFVEVDGQARQVIAAQARVNIDLEVLAAVADQAAQIQARVETESSRLFALDQGPLLRVKLLQLAADDHVLILTQHHIVSDGWSMQVMVDELIALYAGYSEGREVQLPSLPIQYADFAHWQRDWMEAGERERQLAYWRTQLGGEQPVLELPTDHPRPGTRSFKGAKLDVELDAALFEALRQVARREGVTPFMLLLASFQVLLHRYSGQGEVRVGVPVAGRNRLETERLIGFFVNTLVLKANLHPQQGFAQVLQQVRQATLQAQAHQDLPFEQLVEALQPDRSLAHSPLFQVMFNHHAEDAGGLQAIRSVQALQVERLNWDNHTAQFDLVLDTTETAQGLSAILVYATDLFEAATIERLARHWQNLLQAIVAAPQQRIGELPLLEASEQQATLQQWNPAPAQFTSPRCIHELIEAQAARAPDAIALTLGDTQLGYGELNERANQLAHALIAQGIGPEVLVGLACERSLEMVVGLLAILKAGGA</sequence>
<dbReference type="Pfam" id="PF13193">
    <property type="entry name" value="AMP-binding_C"/>
    <property type="match status" value="1"/>
</dbReference>
<evidence type="ECO:0000256" key="1">
    <source>
        <dbReference type="ARBA" id="ARBA00001957"/>
    </source>
</evidence>
<dbReference type="CDD" id="cd19531">
    <property type="entry name" value="LCL_NRPS-like"/>
    <property type="match status" value="2"/>
</dbReference>
<dbReference type="PANTHER" id="PTHR45398:SF1">
    <property type="entry name" value="ENZYME, PUTATIVE (JCVI)-RELATED"/>
    <property type="match status" value="1"/>
</dbReference>
<evidence type="ECO:0000256" key="2">
    <source>
        <dbReference type="ARBA" id="ARBA00006432"/>
    </source>
</evidence>
<dbReference type="FunFam" id="3.40.50.12780:FF:000012">
    <property type="entry name" value="Non-ribosomal peptide synthetase"/>
    <property type="match status" value="1"/>
</dbReference>
<organism evidence="6 7">
    <name type="scientific">Pseudomonas aegrilactucae</name>
    <dbReference type="NCBI Taxonomy" id="2854028"/>
    <lineage>
        <taxon>Bacteria</taxon>
        <taxon>Pseudomonadati</taxon>
        <taxon>Pseudomonadota</taxon>
        <taxon>Gammaproteobacteria</taxon>
        <taxon>Pseudomonadales</taxon>
        <taxon>Pseudomonadaceae</taxon>
        <taxon>Pseudomonas</taxon>
    </lineage>
</organism>
<proteinExistence type="inferred from homology"/>
<dbReference type="InterPro" id="IPR020845">
    <property type="entry name" value="AMP-binding_CS"/>
</dbReference>
<reference evidence="6" key="1">
    <citation type="journal article" date="2022" name="Int. J. Syst. Evol. Microbiol.">
        <title>Pseudomonas aegrilactucae sp. nov. and Pseudomonas morbosilactucae sp. nov., pathogens causing bacterial rot of lettuce in Japan.</title>
        <authorList>
            <person name="Sawada H."/>
            <person name="Fujikawa T."/>
            <person name="Satou M."/>
        </authorList>
    </citation>
    <scope>NUCLEOTIDE SEQUENCE</scope>
    <source>
        <strain evidence="6">MAFF 301350</strain>
    </source>
</reference>
<dbReference type="InterPro" id="IPR001242">
    <property type="entry name" value="Condensation_dom"/>
</dbReference>
<dbReference type="FunFam" id="3.40.50.980:FF:000001">
    <property type="entry name" value="Non-ribosomal peptide synthetase"/>
    <property type="match status" value="1"/>
</dbReference>
<dbReference type="InterPro" id="IPR009081">
    <property type="entry name" value="PP-bd_ACP"/>
</dbReference>
<dbReference type="InterPro" id="IPR010071">
    <property type="entry name" value="AA_adenyl_dom"/>
</dbReference>
<dbReference type="PROSITE" id="PS00455">
    <property type="entry name" value="AMP_BINDING"/>
    <property type="match status" value="1"/>
</dbReference>
<dbReference type="RefSeq" id="WP_217978340.1">
    <property type="nucleotide sequence ID" value="NZ_JAHTBI010000127.1"/>
</dbReference>
<protein>
    <submittedName>
        <fullName evidence="6">Amino acid adenylation domain-containing protein</fullName>
    </submittedName>
</protein>
<evidence type="ECO:0000313" key="7">
    <source>
        <dbReference type="Proteomes" id="UP001106592"/>
    </source>
</evidence>
<evidence type="ECO:0000259" key="5">
    <source>
        <dbReference type="PROSITE" id="PS50075"/>
    </source>
</evidence>
<dbReference type="NCBIfam" id="TIGR01733">
    <property type="entry name" value="AA-adenyl-dom"/>
    <property type="match status" value="1"/>
</dbReference>
<dbReference type="GO" id="GO:0043041">
    <property type="term" value="P:amino acid activation for nonribosomal peptide biosynthetic process"/>
    <property type="evidence" value="ECO:0007669"/>
    <property type="project" value="UniProtKB-ARBA"/>
</dbReference>